<evidence type="ECO:0000313" key="8">
    <source>
        <dbReference type="EMBL" id="ETN37044.1"/>
    </source>
</evidence>
<evidence type="ECO:0000256" key="5">
    <source>
        <dbReference type="PIRSR" id="PIRSR602401-1"/>
    </source>
</evidence>
<keyword evidence="9" id="KW-1185">Reference proteome</keyword>
<keyword evidence="6" id="KW-0503">Monooxygenase</keyword>
<evidence type="ECO:0000313" key="9">
    <source>
        <dbReference type="Proteomes" id="UP000030752"/>
    </source>
</evidence>
<keyword evidence="7" id="KW-0812">Transmembrane</keyword>
<dbReference type="GO" id="GO:0004497">
    <property type="term" value="F:monooxygenase activity"/>
    <property type="evidence" value="ECO:0007669"/>
    <property type="project" value="UniProtKB-KW"/>
</dbReference>
<dbReference type="EMBL" id="KB822724">
    <property type="protein sequence ID" value="ETN37044.1"/>
    <property type="molecule type" value="Genomic_DNA"/>
</dbReference>
<accession>W2RMT9</accession>
<gene>
    <name evidence="8" type="ORF">HMPREF1541_08033</name>
</gene>
<evidence type="ECO:0000256" key="7">
    <source>
        <dbReference type="SAM" id="Phobius"/>
    </source>
</evidence>
<dbReference type="Gene3D" id="1.10.630.10">
    <property type="entry name" value="Cytochrome P450"/>
    <property type="match status" value="1"/>
</dbReference>
<keyword evidence="3 6" id="KW-0560">Oxidoreductase</keyword>
<evidence type="ECO:0000256" key="3">
    <source>
        <dbReference type="ARBA" id="ARBA00023002"/>
    </source>
</evidence>
<reference evidence="8 9" key="1">
    <citation type="submission" date="2013-03" db="EMBL/GenBank/DDBJ databases">
        <title>The Genome Sequence of Phialophora europaea CBS 101466.</title>
        <authorList>
            <consortium name="The Broad Institute Genomics Platform"/>
            <person name="Cuomo C."/>
            <person name="de Hoog S."/>
            <person name="Gorbushina A."/>
            <person name="Walker B."/>
            <person name="Young S.K."/>
            <person name="Zeng Q."/>
            <person name="Gargeya S."/>
            <person name="Fitzgerald M."/>
            <person name="Haas B."/>
            <person name="Abouelleil A."/>
            <person name="Allen A.W."/>
            <person name="Alvarado L."/>
            <person name="Arachchi H.M."/>
            <person name="Berlin A.M."/>
            <person name="Chapman S.B."/>
            <person name="Gainer-Dewar J."/>
            <person name="Goldberg J."/>
            <person name="Griggs A."/>
            <person name="Gujja S."/>
            <person name="Hansen M."/>
            <person name="Howarth C."/>
            <person name="Imamovic A."/>
            <person name="Ireland A."/>
            <person name="Larimer J."/>
            <person name="McCowan C."/>
            <person name="Murphy C."/>
            <person name="Pearson M."/>
            <person name="Poon T.W."/>
            <person name="Priest M."/>
            <person name="Roberts A."/>
            <person name="Saif S."/>
            <person name="Shea T."/>
            <person name="Sisk P."/>
            <person name="Sykes S."/>
            <person name="Wortman J."/>
            <person name="Nusbaum C."/>
            <person name="Birren B."/>
        </authorList>
    </citation>
    <scope>NUCLEOTIDE SEQUENCE [LARGE SCALE GENOMIC DNA]</scope>
    <source>
        <strain evidence="8 9">CBS 101466</strain>
    </source>
</reference>
<comment type="cofactor">
    <cofactor evidence="1 5">
        <name>heme</name>
        <dbReference type="ChEBI" id="CHEBI:30413"/>
    </cofactor>
</comment>
<dbReference type="GO" id="GO:0016705">
    <property type="term" value="F:oxidoreductase activity, acting on paired donors, with incorporation or reduction of molecular oxygen"/>
    <property type="evidence" value="ECO:0007669"/>
    <property type="project" value="InterPro"/>
</dbReference>
<dbReference type="STRING" id="1220924.W2RMT9"/>
<evidence type="ECO:0000256" key="4">
    <source>
        <dbReference type="ARBA" id="ARBA00023004"/>
    </source>
</evidence>
<dbReference type="InterPro" id="IPR050121">
    <property type="entry name" value="Cytochrome_P450_monoxygenase"/>
</dbReference>
<dbReference type="Pfam" id="PF00067">
    <property type="entry name" value="p450"/>
    <property type="match status" value="1"/>
</dbReference>
<dbReference type="OrthoDB" id="1470350at2759"/>
<dbReference type="VEuPathDB" id="FungiDB:HMPREF1541_08033"/>
<dbReference type="eggNOG" id="KOG0158">
    <property type="taxonomic scope" value="Eukaryota"/>
</dbReference>
<feature type="binding site" description="axial binding residue" evidence="5">
    <location>
        <position position="455"/>
    </location>
    <ligand>
        <name>heme</name>
        <dbReference type="ChEBI" id="CHEBI:30413"/>
    </ligand>
    <ligandPart>
        <name>Fe</name>
        <dbReference type="ChEBI" id="CHEBI:18248"/>
    </ligandPart>
</feature>
<feature type="transmembrane region" description="Helical" evidence="7">
    <location>
        <begin position="6"/>
        <end position="26"/>
    </location>
</feature>
<dbReference type="Proteomes" id="UP000030752">
    <property type="component" value="Unassembled WGS sequence"/>
</dbReference>
<organism evidence="8 9">
    <name type="scientific">Cyphellophora europaea (strain CBS 101466)</name>
    <name type="common">Phialophora europaea</name>
    <dbReference type="NCBI Taxonomy" id="1220924"/>
    <lineage>
        <taxon>Eukaryota</taxon>
        <taxon>Fungi</taxon>
        <taxon>Dikarya</taxon>
        <taxon>Ascomycota</taxon>
        <taxon>Pezizomycotina</taxon>
        <taxon>Eurotiomycetes</taxon>
        <taxon>Chaetothyriomycetidae</taxon>
        <taxon>Chaetothyriales</taxon>
        <taxon>Cyphellophoraceae</taxon>
        <taxon>Cyphellophora</taxon>
    </lineage>
</organism>
<comment type="similarity">
    <text evidence="6">Belongs to the cytochrome P450 family.</text>
</comment>
<dbReference type="SUPFAM" id="SSF48264">
    <property type="entry name" value="Cytochrome P450"/>
    <property type="match status" value="1"/>
</dbReference>
<dbReference type="GeneID" id="19975372"/>
<dbReference type="PANTHER" id="PTHR24305">
    <property type="entry name" value="CYTOCHROME P450"/>
    <property type="match status" value="1"/>
</dbReference>
<keyword evidence="5 6" id="KW-0349">Heme</keyword>
<evidence type="ECO:0000256" key="2">
    <source>
        <dbReference type="ARBA" id="ARBA00022723"/>
    </source>
</evidence>
<keyword evidence="7" id="KW-0472">Membrane</keyword>
<dbReference type="InterPro" id="IPR001128">
    <property type="entry name" value="Cyt_P450"/>
</dbReference>
<keyword evidence="2 5" id="KW-0479">Metal-binding</keyword>
<evidence type="ECO:0000256" key="1">
    <source>
        <dbReference type="ARBA" id="ARBA00001971"/>
    </source>
</evidence>
<dbReference type="HOGENOM" id="CLU_001570_14_0_1"/>
<dbReference type="RefSeq" id="XP_008720576.1">
    <property type="nucleotide sequence ID" value="XM_008722354.1"/>
</dbReference>
<dbReference type="InterPro" id="IPR036396">
    <property type="entry name" value="Cyt_P450_sf"/>
</dbReference>
<dbReference type="InterPro" id="IPR017972">
    <property type="entry name" value="Cyt_P450_CS"/>
</dbReference>
<dbReference type="PROSITE" id="PS00086">
    <property type="entry name" value="CYTOCHROME_P450"/>
    <property type="match status" value="1"/>
</dbReference>
<protein>
    <recommendedName>
        <fullName evidence="10">Cytochrome P450</fullName>
    </recommendedName>
</protein>
<dbReference type="InParanoid" id="W2RMT9"/>
<sequence length="521" mass="58010">MLLEPANAALLAAGCGAVYLTVYILYQRYLHPLAKYPGPLLASVTDLWQVYQFLSLKQPYTLTELHQQYGPVVRYGPDKLSITYEEAVPIIYQSASRTLPKTDFYNAFGGAHPNVFGTTDEAHHSVRRRHMSHAFSMTSIKDMEQYLDENISILRANILKACHTGQAFDLKEMLHGYVIDVLGELAFSKSFELQLTGDRSRVPPVKEHTLLGSVLGSWPSATAWLKWLLPKLPISAVQNLFEGRRKCAELASQSVARRLTDVKLEDGSTGLEKTQRKDLLTTLIRAKDPDTGARLTQTDLETEAFGFIIAGTHTTMATTTLLFWNLLHNPTCMAQCTNEIINNLPPLDAAEAAYPITNLESLLPYLRDCTKENYRVTPVFTMPLARRVTAPEGINIAGNHFPQGTSLAICNHALHHSSDIWGSDHNLFDPSRWSDPATSSKSRILMHFGLGGRQCIGKTMATTNILKVVTTLLRCFEFELADTGEKQAVERGDFRGRLPPLISVGVSDLDGGLWVRARERE</sequence>
<dbReference type="InterPro" id="IPR002401">
    <property type="entry name" value="Cyt_P450_E_grp-I"/>
</dbReference>
<dbReference type="PANTHER" id="PTHR24305:SF103">
    <property type="entry name" value="P450, PUTATIVE (EUROFUNG)-RELATED"/>
    <property type="match status" value="1"/>
</dbReference>
<dbReference type="GO" id="GO:0020037">
    <property type="term" value="F:heme binding"/>
    <property type="evidence" value="ECO:0007669"/>
    <property type="project" value="InterPro"/>
</dbReference>
<dbReference type="GO" id="GO:0005506">
    <property type="term" value="F:iron ion binding"/>
    <property type="evidence" value="ECO:0007669"/>
    <property type="project" value="InterPro"/>
</dbReference>
<dbReference type="AlphaFoldDB" id="W2RMT9"/>
<dbReference type="PRINTS" id="PR00463">
    <property type="entry name" value="EP450I"/>
</dbReference>
<proteinExistence type="inferred from homology"/>
<name>W2RMT9_CYPE1</name>
<evidence type="ECO:0000256" key="6">
    <source>
        <dbReference type="RuleBase" id="RU000461"/>
    </source>
</evidence>
<keyword evidence="7" id="KW-1133">Transmembrane helix</keyword>
<evidence type="ECO:0008006" key="10">
    <source>
        <dbReference type="Google" id="ProtNLM"/>
    </source>
</evidence>
<keyword evidence="4 5" id="KW-0408">Iron</keyword>